<dbReference type="GO" id="GO:0006556">
    <property type="term" value="P:S-adenosylmethionine biosynthetic process"/>
    <property type="evidence" value="ECO:0007669"/>
    <property type="project" value="UniProtKB-UniPathway"/>
</dbReference>
<protein>
    <recommendedName>
        <fullName evidence="12">S-adenosylmethionine synthase</fullName>
        <ecNumber evidence="12">2.5.1.6</ecNumber>
    </recommendedName>
</protein>
<evidence type="ECO:0000259" key="16">
    <source>
        <dbReference type="Pfam" id="PF02773"/>
    </source>
</evidence>
<evidence type="ECO:0000256" key="13">
    <source>
        <dbReference type="RuleBase" id="RU004462"/>
    </source>
</evidence>
<reference evidence="17 18" key="1">
    <citation type="journal article" date="2014" name="Nat. Genet.">
        <title>Genome and transcriptome of the porcine whipworm Trichuris suis.</title>
        <authorList>
            <person name="Jex A.R."/>
            <person name="Nejsum P."/>
            <person name="Schwarz E.M."/>
            <person name="Hu L."/>
            <person name="Young N.D."/>
            <person name="Hall R.S."/>
            <person name="Korhonen P.K."/>
            <person name="Liao S."/>
            <person name="Thamsborg S."/>
            <person name="Xia J."/>
            <person name="Xu P."/>
            <person name="Wang S."/>
            <person name="Scheerlinck J.P."/>
            <person name="Hofmann A."/>
            <person name="Sternberg P.W."/>
            <person name="Wang J."/>
            <person name="Gasser R.B."/>
        </authorList>
    </citation>
    <scope>NUCLEOTIDE SEQUENCE [LARGE SCALE GENOMIC DNA]</scope>
    <source>
        <strain evidence="17">DCEP-RM93M</strain>
    </source>
</reference>
<evidence type="ECO:0000256" key="6">
    <source>
        <dbReference type="ARBA" id="ARBA00022723"/>
    </source>
</evidence>
<dbReference type="PANTHER" id="PTHR11964">
    <property type="entry name" value="S-ADENOSYLMETHIONINE SYNTHETASE"/>
    <property type="match status" value="1"/>
</dbReference>
<dbReference type="InterPro" id="IPR022630">
    <property type="entry name" value="S-AdoMet_synt_C"/>
</dbReference>
<evidence type="ECO:0000259" key="14">
    <source>
        <dbReference type="Pfam" id="PF00438"/>
    </source>
</evidence>
<evidence type="ECO:0000256" key="3">
    <source>
        <dbReference type="ARBA" id="ARBA00022490"/>
    </source>
</evidence>
<feature type="domain" description="S-adenosylmethionine synthetase N-terminal" evidence="14">
    <location>
        <begin position="31"/>
        <end position="129"/>
    </location>
</feature>
<dbReference type="FunFam" id="3.30.300.10:FF:000003">
    <property type="entry name" value="S-adenosylmethionine synthase"/>
    <property type="match status" value="1"/>
</dbReference>
<dbReference type="Pfam" id="PF02773">
    <property type="entry name" value="S-AdoMet_synt_C"/>
    <property type="match status" value="1"/>
</dbReference>
<name>A0A085M5R4_9BILA</name>
<dbReference type="CDD" id="cd18079">
    <property type="entry name" value="S-AdoMet_synt"/>
    <property type="match status" value="1"/>
</dbReference>
<evidence type="ECO:0000256" key="5">
    <source>
        <dbReference type="ARBA" id="ARBA00022679"/>
    </source>
</evidence>
<dbReference type="EC" id="2.5.1.6" evidence="12"/>
<keyword evidence="6 12" id="KW-0479">Metal-binding</keyword>
<dbReference type="FunFam" id="3.30.300.10:FF:000011">
    <property type="entry name" value="S-adenosylmethionine synthase"/>
    <property type="match status" value="1"/>
</dbReference>
<dbReference type="GO" id="GO:0046872">
    <property type="term" value="F:metal ion binding"/>
    <property type="evidence" value="ECO:0007669"/>
    <property type="project" value="UniProtKB-KW"/>
</dbReference>
<comment type="catalytic activity">
    <reaction evidence="11 12">
        <text>L-methionine + ATP + H2O = S-adenosyl-L-methionine + phosphate + diphosphate</text>
        <dbReference type="Rhea" id="RHEA:21080"/>
        <dbReference type="ChEBI" id="CHEBI:15377"/>
        <dbReference type="ChEBI" id="CHEBI:30616"/>
        <dbReference type="ChEBI" id="CHEBI:33019"/>
        <dbReference type="ChEBI" id="CHEBI:43474"/>
        <dbReference type="ChEBI" id="CHEBI:57844"/>
        <dbReference type="ChEBI" id="CHEBI:59789"/>
        <dbReference type="EC" id="2.5.1.6"/>
    </reaction>
</comment>
<keyword evidence="18" id="KW-1185">Reference proteome</keyword>
<keyword evidence="5 12" id="KW-0808">Transferase</keyword>
<dbReference type="GO" id="GO:0004478">
    <property type="term" value="F:methionine adenosyltransferase activity"/>
    <property type="evidence" value="ECO:0007669"/>
    <property type="project" value="UniProtKB-EC"/>
</dbReference>
<dbReference type="InterPro" id="IPR022628">
    <property type="entry name" value="S-AdoMet_synt_N"/>
</dbReference>
<dbReference type="EMBL" id="KL363226">
    <property type="protein sequence ID" value="KFD52560.1"/>
    <property type="molecule type" value="Genomic_DNA"/>
</dbReference>
<organism evidence="17 18">
    <name type="scientific">Trichuris suis</name>
    <name type="common">pig whipworm</name>
    <dbReference type="NCBI Taxonomy" id="68888"/>
    <lineage>
        <taxon>Eukaryota</taxon>
        <taxon>Metazoa</taxon>
        <taxon>Ecdysozoa</taxon>
        <taxon>Nematoda</taxon>
        <taxon>Enoplea</taxon>
        <taxon>Dorylaimia</taxon>
        <taxon>Trichinellida</taxon>
        <taxon>Trichuridae</taxon>
        <taxon>Trichuris</taxon>
    </lineage>
</organism>
<evidence type="ECO:0000256" key="12">
    <source>
        <dbReference type="RuleBase" id="RU000541"/>
    </source>
</evidence>
<sequence>MDECTMVLPNSHYVAYNDHYSAESGQDDIGNFLFTSESVGVGNADKLCDQVSDAILDAHLEQDPNAKVAIETVAKTGMVMVMGEITSKATVDYQNLVRRVVRKVGFDDSSKGFDYSTCNVMVVIGEQSAEISAGVHLNRDDEHIGAGDQGLMFGYATDETEECMPLTLSLAHRMNARYRTLRENGTLPWARPDSKCQITMEYNFNGGACIPRHLQSVIFSCQHSPEVSLEQVEKQVIELVIRPVVPEKYINAKSIIKVNPDGIYTHGGPYAGVGLTGRKIIVDTYGGWGAHGGGAFSGKDPTKVDRSAAYACRWIAKSLVKSGLCRRCMVQVAYAIGVAEPVSLTIFSYGTSVLGEQELLEIVKANFDLRPGMIIRSLDLRRPIYEKTAENGHFGHDDFPWEKPKELIIPSKGSLTFPVEAIDCHAAEVLARDTHSKWRREQ</sequence>
<comment type="cofactor">
    <cofactor evidence="12">
        <name>Mg(2+)</name>
        <dbReference type="ChEBI" id="CHEBI:18420"/>
    </cofactor>
    <text evidence="12">Binds 2 magnesium ions per subunit. The magnesium ions interact primarily with the substrate.</text>
</comment>
<evidence type="ECO:0000256" key="4">
    <source>
        <dbReference type="ARBA" id="ARBA00022563"/>
    </source>
</evidence>
<dbReference type="NCBIfam" id="TIGR01034">
    <property type="entry name" value="metK"/>
    <property type="match status" value="1"/>
</dbReference>
<keyword evidence="9 12" id="KW-0460">Magnesium</keyword>
<comment type="similarity">
    <text evidence="2 13">Belongs to the AdoMet synthase family.</text>
</comment>
<feature type="domain" description="S-adenosylmethionine synthetase C-terminal" evidence="16">
    <location>
        <begin position="267"/>
        <end position="403"/>
    </location>
</feature>
<keyword evidence="3" id="KW-0963">Cytoplasm</keyword>
<evidence type="ECO:0000256" key="10">
    <source>
        <dbReference type="ARBA" id="ARBA00022958"/>
    </source>
</evidence>
<dbReference type="PIRSF" id="PIRSF000497">
    <property type="entry name" value="MAT"/>
    <property type="match status" value="1"/>
</dbReference>
<dbReference type="InterPro" id="IPR022636">
    <property type="entry name" value="S-AdoMet_synthetase_sfam"/>
</dbReference>
<dbReference type="Pfam" id="PF00438">
    <property type="entry name" value="S-AdoMet_synt_N"/>
    <property type="match status" value="1"/>
</dbReference>
<evidence type="ECO:0000256" key="9">
    <source>
        <dbReference type="ARBA" id="ARBA00022842"/>
    </source>
</evidence>
<comment type="function">
    <text evidence="12">Catalyzes the formation of S-adenosylmethionine from methionine and ATP.</text>
</comment>
<dbReference type="Gene3D" id="3.30.300.10">
    <property type="match status" value="3"/>
</dbReference>
<dbReference type="InterPro" id="IPR022631">
    <property type="entry name" value="ADOMET_SYNTHASE_CS"/>
</dbReference>
<keyword evidence="10 12" id="KW-0630">Potassium</keyword>
<keyword evidence="7 12" id="KW-0547">Nucleotide-binding</keyword>
<dbReference type="UniPathway" id="UPA00315">
    <property type="reaction ID" value="UER00080"/>
</dbReference>
<comment type="pathway">
    <text evidence="1 12">Amino-acid biosynthesis; S-adenosyl-L-methionine biosynthesis; S-adenosyl-L-methionine from L-methionine: step 1/1.</text>
</comment>
<evidence type="ECO:0000256" key="7">
    <source>
        <dbReference type="ARBA" id="ARBA00022741"/>
    </source>
</evidence>
<dbReference type="SUPFAM" id="SSF55973">
    <property type="entry name" value="S-adenosylmethionine synthetase"/>
    <property type="match status" value="3"/>
</dbReference>
<evidence type="ECO:0000256" key="11">
    <source>
        <dbReference type="ARBA" id="ARBA00048344"/>
    </source>
</evidence>
<proteinExistence type="inferred from homology"/>
<evidence type="ECO:0000256" key="1">
    <source>
        <dbReference type="ARBA" id="ARBA00005224"/>
    </source>
</evidence>
<evidence type="ECO:0000313" key="18">
    <source>
        <dbReference type="Proteomes" id="UP000030764"/>
    </source>
</evidence>
<dbReference type="GO" id="GO:0006730">
    <property type="term" value="P:one-carbon metabolic process"/>
    <property type="evidence" value="ECO:0007669"/>
    <property type="project" value="UniProtKB-KW"/>
</dbReference>
<dbReference type="InterPro" id="IPR022629">
    <property type="entry name" value="S-AdoMet_synt_central"/>
</dbReference>
<feature type="domain" description="S-adenosylmethionine synthetase central" evidence="15">
    <location>
        <begin position="144"/>
        <end position="262"/>
    </location>
</feature>
<evidence type="ECO:0000259" key="15">
    <source>
        <dbReference type="Pfam" id="PF02772"/>
    </source>
</evidence>
<keyword evidence="4 12" id="KW-0554">One-carbon metabolism</keyword>
<dbReference type="FunFam" id="3.30.300.10:FF:000004">
    <property type="entry name" value="S-adenosylmethionine synthase"/>
    <property type="match status" value="1"/>
</dbReference>
<evidence type="ECO:0000313" key="17">
    <source>
        <dbReference type="EMBL" id="KFD52560.1"/>
    </source>
</evidence>
<evidence type="ECO:0000256" key="8">
    <source>
        <dbReference type="ARBA" id="ARBA00022840"/>
    </source>
</evidence>
<keyword evidence="8 12" id="KW-0067">ATP-binding</keyword>
<evidence type="ECO:0000256" key="2">
    <source>
        <dbReference type="ARBA" id="ARBA00009685"/>
    </source>
</evidence>
<dbReference type="GO" id="GO:0005524">
    <property type="term" value="F:ATP binding"/>
    <property type="evidence" value="ECO:0007669"/>
    <property type="project" value="UniProtKB-KW"/>
</dbReference>
<comment type="cofactor">
    <cofactor evidence="12">
        <name>K(+)</name>
        <dbReference type="ChEBI" id="CHEBI:29103"/>
    </cofactor>
    <text evidence="12">Binds 1 potassium ion per subunit. The potassium ion interacts primarily with the substrate.</text>
</comment>
<accession>A0A085M5R4</accession>
<dbReference type="InterPro" id="IPR002133">
    <property type="entry name" value="S-AdoMet_synthetase"/>
</dbReference>
<gene>
    <name evidence="17" type="ORF">M513_06594</name>
</gene>
<dbReference type="PROSITE" id="PS00376">
    <property type="entry name" value="ADOMET_SYNTHASE_1"/>
    <property type="match status" value="1"/>
</dbReference>
<dbReference type="AlphaFoldDB" id="A0A085M5R4"/>
<dbReference type="HAMAP" id="MF_00086">
    <property type="entry name" value="S_AdoMet_synth1"/>
    <property type="match status" value="1"/>
</dbReference>
<dbReference type="Proteomes" id="UP000030764">
    <property type="component" value="Unassembled WGS sequence"/>
</dbReference>
<dbReference type="PROSITE" id="PS00377">
    <property type="entry name" value="ADOMET_SYNTHASE_2"/>
    <property type="match status" value="1"/>
</dbReference>
<dbReference type="Pfam" id="PF02772">
    <property type="entry name" value="S-AdoMet_synt_M"/>
    <property type="match status" value="1"/>
</dbReference>